<evidence type="ECO:0000256" key="3">
    <source>
        <dbReference type="ARBA" id="ARBA00022801"/>
    </source>
</evidence>
<evidence type="ECO:0000259" key="6">
    <source>
        <dbReference type="PROSITE" id="PS50056"/>
    </source>
</evidence>
<reference evidence="7" key="1">
    <citation type="submission" date="2021-01" db="EMBL/GenBank/DDBJ databases">
        <title>Phytophthora aleatoria, a newly-described species from Pinus radiata is distinct from Phytophthora cactorum isolates based on comparative genomics.</title>
        <authorList>
            <person name="Mcdougal R."/>
            <person name="Panda P."/>
            <person name="Williams N."/>
            <person name="Studholme D.J."/>
        </authorList>
    </citation>
    <scope>NUCLEOTIDE SEQUENCE</scope>
    <source>
        <strain evidence="7">NZFS 4037</strain>
    </source>
</reference>
<dbReference type="SMART" id="SM00404">
    <property type="entry name" value="PTPc_motif"/>
    <property type="match status" value="1"/>
</dbReference>
<dbReference type="GO" id="GO:0004725">
    <property type="term" value="F:protein tyrosine phosphatase activity"/>
    <property type="evidence" value="ECO:0007669"/>
    <property type="project" value="UniProtKB-EC"/>
</dbReference>
<accession>A0A8J5J8Y6</accession>
<sequence length="171" mass="19618">MVSQCDVHVVLMLTNFVKPMDEKHPVSMGFIVRRLKVWNDKSGESRVIQHIQLTTWPDHGVLRAFRVIVPMLDAANCYRDKRGGATRWIRESWCTAALAGTFIAIDILLKQLSQVIDRTGAGEAMKQALDIPRVVYSLRSERPGMVQTPVQEQYQMIYQYVAAMVRDNQLW</sequence>
<dbReference type="PANTHER" id="PTHR19134:SF562">
    <property type="entry name" value="PROTEIN-TYROSINE-PHOSPHATASE"/>
    <property type="match status" value="1"/>
</dbReference>
<comment type="caution">
    <text evidence="7">The sequence shown here is derived from an EMBL/GenBank/DDBJ whole genome shotgun (WGS) entry which is preliminary data.</text>
</comment>
<keyword evidence="3" id="KW-0378">Hydrolase</keyword>
<dbReference type="InterPro" id="IPR050348">
    <property type="entry name" value="Protein-Tyr_Phosphatase"/>
</dbReference>
<dbReference type="AlphaFoldDB" id="A0A8J5J8Y6"/>
<dbReference type="EMBL" id="JAENGY010000256">
    <property type="protein sequence ID" value="KAG6967905.1"/>
    <property type="molecule type" value="Genomic_DNA"/>
</dbReference>
<evidence type="ECO:0000259" key="5">
    <source>
        <dbReference type="PROSITE" id="PS50055"/>
    </source>
</evidence>
<keyword evidence="8" id="KW-1185">Reference proteome</keyword>
<evidence type="ECO:0000313" key="7">
    <source>
        <dbReference type="EMBL" id="KAG6967905.1"/>
    </source>
</evidence>
<comment type="similarity">
    <text evidence="1">Belongs to the protein-tyrosine phosphatase family.</text>
</comment>
<feature type="domain" description="Tyrosine specific protein phosphatases" evidence="6">
    <location>
        <begin position="99"/>
        <end position="153"/>
    </location>
</feature>
<dbReference type="PROSITE" id="PS50055">
    <property type="entry name" value="TYR_PHOSPHATASE_PTP"/>
    <property type="match status" value="1"/>
</dbReference>
<dbReference type="InterPro" id="IPR003595">
    <property type="entry name" value="Tyr_Pase_cat"/>
</dbReference>
<evidence type="ECO:0000256" key="1">
    <source>
        <dbReference type="ARBA" id="ARBA00009580"/>
    </source>
</evidence>
<protein>
    <recommendedName>
        <fullName evidence="2">protein-tyrosine-phosphatase</fullName>
        <ecNumber evidence="2">3.1.3.48</ecNumber>
    </recommendedName>
</protein>
<dbReference type="CDD" id="cd00047">
    <property type="entry name" value="PTPc"/>
    <property type="match status" value="1"/>
</dbReference>
<keyword evidence="4" id="KW-0904">Protein phosphatase</keyword>
<dbReference type="InterPro" id="IPR000387">
    <property type="entry name" value="Tyr_Pase_dom"/>
</dbReference>
<dbReference type="InterPro" id="IPR000242">
    <property type="entry name" value="PTP_cat"/>
</dbReference>
<dbReference type="Proteomes" id="UP000709295">
    <property type="component" value="Unassembled WGS sequence"/>
</dbReference>
<name>A0A8J5J8Y6_9STRA</name>
<dbReference type="Pfam" id="PF00102">
    <property type="entry name" value="Y_phosphatase"/>
    <property type="match status" value="1"/>
</dbReference>
<dbReference type="PANTHER" id="PTHR19134">
    <property type="entry name" value="RECEPTOR-TYPE TYROSINE-PROTEIN PHOSPHATASE"/>
    <property type="match status" value="1"/>
</dbReference>
<evidence type="ECO:0000256" key="2">
    <source>
        <dbReference type="ARBA" id="ARBA00013064"/>
    </source>
</evidence>
<evidence type="ECO:0000256" key="4">
    <source>
        <dbReference type="ARBA" id="ARBA00022912"/>
    </source>
</evidence>
<proteinExistence type="inferred from homology"/>
<feature type="domain" description="Tyrosine-protein phosphatase" evidence="5">
    <location>
        <begin position="17"/>
        <end position="164"/>
    </location>
</feature>
<dbReference type="EC" id="3.1.3.48" evidence="2"/>
<organism evidence="7 8">
    <name type="scientific">Phytophthora aleatoria</name>
    <dbReference type="NCBI Taxonomy" id="2496075"/>
    <lineage>
        <taxon>Eukaryota</taxon>
        <taxon>Sar</taxon>
        <taxon>Stramenopiles</taxon>
        <taxon>Oomycota</taxon>
        <taxon>Peronosporomycetes</taxon>
        <taxon>Peronosporales</taxon>
        <taxon>Peronosporaceae</taxon>
        <taxon>Phytophthora</taxon>
    </lineage>
</organism>
<evidence type="ECO:0000313" key="8">
    <source>
        <dbReference type="Proteomes" id="UP000709295"/>
    </source>
</evidence>
<dbReference type="PROSITE" id="PS50056">
    <property type="entry name" value="TYR_PHOSPHATASE_2"/>
    <property type="match status" value="1"/>
</dbReference>
<gene>
    <name evidence="7" type="ORF">JG688_00006076</name>
</gene>